<organism evidence="2 3">
    <name type="scientific">Novipirellula herctigrandis</name>
    <dbReference type="NCBI Taxonomy" id="2527986"/>
    <lineage>
        <taxon>Bacteria</taxon>
        <taxon>Pseudomonadati</taxon>
        <taxon>Planctomycetota</taxon>
        <taxon>Planctomycetia</taxon>
        <taxon>Pirellulales</taxon>
        <taxon>Pirellulaceae</taxon>
        <taxon>Novipirellula</taxon>
    </lineage>
</organism>
<name>A0A5C5YZ33_9BACT</name>
<dbReference type="EMBL" id="SJPJ01000001">
    <property type="protein sequence ID" value="TWT80325.1"/>
    <property type="molecule type" value="Genomic_DNA"/>
</dbReference>
<sequence length="731" mass="80484" precursor="true">MICLVVGIHLFLCCVCCSVGAKDETGGQAPEVNNSIAWTEVPKVDKEDPTLQRGMVFGPDGQPLAGAHVYAASNIELFEIRKANDVSVKDLGNVRAVTDHLGRFEFHASDLTWTPASGVQKRWEALLVATKDGLTPGWIKTWGQDRGLRSHWNPHISKDVAIHMTKPTLLRGSLVGPEGKPLADALVTLTAINTPRDRDLDKHCEFLRNQKPSFFGYSTNFQETFYRPWLIPGLTTQTTTDAQGGFVFDGLPKDHVIEMEISHPDVRLTKLSVGVREMEDVIRAANEFEEEPRVVLRGSSFTYQLAAGITLRGQVNIGLGFGNGPPASGVTVALANHNASDGMTGKKFVTDDEGRFAISGLGPDYHDPGYDVALVGSFHAPIVSKRFTLFPDWKNRLKVQAAVPYRLKLLDAEGAPIDREVYSITVQRVPDTTLHQVTNRFDAAVRVQPGVYEGIIPNGPGAVIVKRGSRRDRPAMVNPKEFFEPGRTDWTAEEARYAYGDHWQITQPGIITTPRLSPAKNQKISQLNMAAVVLTRGGSPEETLELSATIHKDDPPNVTLVDESGHPVAGARVHRQLTKYNEKELPATFALHGLHHERSEFFQFHHDELGLIGSLQTTLTDKPLTVVMKPAATLRGRIIGRNGETSRDFGILVDGAVAPHTFLGNYIRNTDQVKKGTFALRVTPGETYSGQWMRKTYNSYYPRPLLGEAFAPITPKPGEIVDLGDLVTPQQ</sequence>
<feature type="chain" id="PRO_5022750072" description="Nickel uptake substrate-specific transmembrane region" evidence="1">
    <location>
        <begin position="22"/>
        <end position="731"/>
    </location>
</feature>
<gene>
    <name evidence="2" type="ORF">CA13_17380</name>
</gene>
<proteinExistence type="predicted"/>
<dbReference type="AlphaFoldDB" id="A0A5C5YZ33"/>
<feature type="signal peptide" evidence="1">
    <location>
        <begin position="1"/>
        <end position="21"/>
    </location>
</feature>
<evidence type="ECO:0000313" key="3">
    <source>
        <dbReference type="Proteomes" id="UP000315010"/>
    </source>
</evidence>
<protein>
    <recommendedName>
        <fullName evidence="4">Nickel uptake substrate-specific transmembrane region</fullName>
    </recommendedName>
</protein>
<keyword evidence="3" id="KW-1185">Reference proteome</keyword>
<evidence type="ECO:0008006" key="4">
    <source>
        <dbReference type="Google" id="ProtNLM"/>
    </source>
</evidence>
<dbReference type="Proteomes" id="UP000315010">
    <property type="component" value="Unassembled WGS sequence"/>
</dbReference>
<keyword evidence="1" id="KW-0732">Signal</keyword>
<accession>A0A5C5YZ33</accession>
<evidence type="ECO:0000256" key="1">
    <source>
        <dbReference type="SAM" id="SignalP"/>
    </source>
</evidence>
<evidence type="ECO:0000313" key="2">
    <source>
        <dbReference type="EMBL" id="TWT80325.1"/>
    </source>
</evidence>
<reference evidence="2 3" key="1">
    <citation type="submission" date="2019-02" db="EMBL/GenBank/DDBJ databases">
        <title>Deep-cultivation of Planctomycetes and their phenomic and genomic characterization uncovers novel biology.</title>
        <authorList>
            <person name="Wiegand S."/>
            <person name="Jogler M."/>
            <person name="Boedeker C."/>
            <person name="Pinto D."/>
            <person name="Vollmers J."/>
            <person name="Rivas-Marin E."/>
            <person name="Kohn T."/>
            <person name="Peeters S.H."/>
            <person name="Heuer A."/>
            <person name="Rast P."/>
            <person name="Oberbeckmann S."/>
            <person name="Bunk B."/>
            <person name="Jeske O."/>
            <person name="Meyerdierks A."/>
            <person name="Storesund J.E."/>
            <person name="Kallscheuer N."/>
            <person name="Luecker S."/>
            <person name="Lage O.M."/>
            <person name="Pohl T."/>
            <person name="Merkel B.J."/>
            <person name="Hornburger P."/>
            <person name="Mueller R.-W."/>
            <person name="Bruemmer F."/>
            <person name="Labrenz M."/>
            <person name="Spormann A.M."/>
            <person name="Op Den Camp H."/>
            <person name="Overmann J."/>
            <person name="Amann R."/>
            <person name="Jetten M.S.M."/>
            <person name="Mascher T."/>
            <person name="Medema M.H."/>
            <person name="Devos D.P."/>
            <person name="Kaster A.-K."/>
            <person name="Ovreas L."/>
            <person name="Rohde M."/>
            <person name="Galperin M.Y."/>
            <person name="Jogler C."/>
        </authorList>
    </citation>
    <scope>NUCLEOTIDE SEQUENCE [LARGE SCALE GENOMIC DNA]</scope>
    <source>
        <strain evidence="2 3">CA13</strain>
    </source>
</reference>
<comment type="caution">
    <text evidence="2">The sequence shown here is derived from an EMBL/GenBank/DDBJ whole genome shotgun (WGS) entry which is preliminary data.</text>
</comment>